<reference evidence="1 2" key="1">
    <citation type="submission" date="2017-09" db="EMBL/GenBank/DDBJ databases">
        <title>Large-scale bioinformatics analysis of Bacillus genomes uncovers conserved roles of natural products in bacterial physiology.</title>
        <authorList>
            <consortium name="Agbiome Team Llc"/>
            <person name="Bleich R.M."/>
            <person name="Grubbs K.J."/>
            <person name="Santa Maria K.C."/>
            <person name="Allen S.E."/>
            <person name="Farag S."/>
            <person name="Shank E.A."/>
            <person name="Bowers A."/>
        </authorList>
    </citation>
    <scope>NUCLEOTIDE SEQUENCE [LARGE SCALE GENOMIC DNA]</scope>
    <source>
        <strain evidence="1 2">AFS061806</strain>
    </source>
</reference>
<organism evidence="1 2">
    <name type="scientific">Bacillus cereus</name>
    <dbReference type="NCBI Taxonomy" id="1396"/>
    <lineage>
        <taxon>Bacteria</taxon>
        <taxon>Bacillati</taxon>
        <taxon>Bacillota</taxon>
        <taxon>Bacilli</taxon>
        <taxon>Bacillales</taxon>
        <taxon>Bacillaceae</taxon>
        <taxon>Bacillus</taxon>
        <taxon>Bacillus cereus group</taxon>
    </lineage>
</organism>
<protein>
    <submittedName>
        <fullName evidence="1">Lipase</fullName>
    </submittedName>
</protein>
<accession>A0A2B0UA71</accession>
<evidence type="ECO:0000313" key="1">
    <source>
        <dbReference type="EMBL" id="PFU42990.1"/>
    </source>
</evidence>
<sequence>MGKNAEKTDSIVKEIPDTTHLLHWDKPEVVLAEIKNN</sequence>
<gene>
    <name evidence="1" type="ORF">COK86_12165</name>
</gene>
<dbReference type="EMBL" id="NVDG01000021">
    <property type="protein sequence ID" value="PFU42990.1"/>
    <property type="molecule type" value="Genomic_DNA"/>
</dbReference>
<comment type="caution">
    <text evidence="1">The sequence shown here is derived from an EMBL/GenBank/DDBJ whole genome shotgun (WGS) entry which is preliminary data.</text>
</comment>
<dbReference type="AlphaFoldDB" id="A0A2B0UA71"/>
<evidence type="ECO:0000313" key="2">
    <source>
        <dbReference type="Proteomes" id="UP000224076"/>
    </source>
</evidence>
<name>A0A2B0UA71_BACCE</name>
<dbReference type="Proteomes" id="UP000224076">
    <property type="component" value="Unassembled WGS sequence"/>
</dbReference>
<proteinExistence type="predicted"/>